<evidence type="ECO:0000259" key="6">
    <source>
        <dbReference type="Pfam" id="PF02656"/>
    </source>
</evidence>
<evidence type="ECO:0000313" key="7">
    <source>
        <dbReference type="EMBL" id="KAF2858720.1"/>
    </source>
</evidence>
<feature type="non-terminal residue" evidence="7">
    <location>
        <position position="96"/>
    </location>
</feature>
<dbReference type="EMBL" id="MU006004">
    <property type="protein sequence ID" value="KAF2858720.1"/>
    <property type="molecule type" value="Genomic_DNA"/>
</dbReference>
<reference evidence="7" key="1">
    <citation type="journal article" date="2020" name="Stud. Mycol.">
        <title>101 Dothideomycetes genomes: a test case for predicting lifestyles and emergence of pathogens.</title>
        <authorList>
            <person name="Haridas S."/>
            <person name="Albert R."/>
            <person name="Binder M."/>
            <person name="Bloem J."/>
            <person name="Labutti K."/>
            <person name="Salamov A."/>
            <person name="Andreopoulos B."/>
            <person name="Baker S."/>
            <person name="Barry K."/>
            <person name="Bills G."/>
            <person name="Bluhm B."/>
            <person name="Cannon C."/>
            <person name="Castanera R."/>
            <person name="Culley D."/>
            <person name="Daum C."/>
            <person name="Ezra D."/>
            <person name="Gonzalez J."/>
            <person name="Henrissat B."/>
            <person name="Kuo A."/>
            <person name="Liang C."/>
            <person name="Lipzen A."/>
            <person name="Lutzoni F."/>
            <person name="Magnuson J."/>
            <person name="Mondo S."/>
            <person name="Nolan M."/>
            <person name="Ohm R."/>
            <person name="Pangilinan J."/>
            <person name="Park H.-J."/>
            <person name="Ramirez L."/>
            <person name="Alfaro M."/>
            <person name="Sun H."/>
            <person name="Tritt A."/>
            <person name="Yoshinaga Y."/>
            <person name="Zwiers L.-H."/>
            <person name="Turgeon B."/>
            <person name="Goodwin S."/>
            <person name="Spatafora J."/>
            <person name="Crous P."/>
            <person name="Grigoriev I."/>
        </authorList>
    </citation>
    <scope>NUCLEOTIDE SEQUENCE</scope>
    <source>
        <strain evidence="7">CBS 480.64</strain>
    </source>
</reference>
<dbReference type="InterPro" id="IPR003807">
    <property type="entry name" value="DUF202"/>
</dbReference>
<feature type="domain" description="DUF202" evidence="6">
    <location>
        <begin position="1"/>
        <end position="67"/>
    </location>
</feature>
<dbReference type="OrthoDB" id="199599at2759"/>
<comment type="subcellular location">
    <subcellularLocation>
        <location evidence="1">Endomembrane system</location>
        <topology evidence="1">Multi-pass membrane protein</topology>
    </subcellularLocation>
</comment>
<keyword evidence="3 5" id="KW-1133">Transmembrane helix</keyword>
<name>A0A6A7BU31_9PEZI</name>
<dbReference type="Pfam" id="PF02656">
    <property type="entry name" value="DUF202"/>
    <property type="match status" value="1"/>
</dbReference>
<feature type="transmembrane region" description="Helical" evidence="5">
    <location>
        <begin position="12"/>
        <end position="29"/>
    </location>
</feature>
<keyword evidence="4 5" id="KW-0472">Membrane</keyword>
<protein>
    <recommendedName>
        <fullName evidence="6">DUF202 domain-containing protein</fullName>
    </recommendedName>
</protein>
<keyword evidence="2 5" id="KW-0812">Transmembrane</keyword>
<evidence type="ECO:0000313" key="8">
    <source>
        <dbReference type="Proteomes" id="UP000799421"/>
    </source>
</evidence>
<dbReference type="GO" id="GO:0012505">
    <property type="term" value="C:endomembrane system"/>
    <property type="evidence" value="ECO:0007669"/>
    <property type="project" value="UniProtKB-SubCell"/>
</dbReference>
<feature type="transmembrane region" description="Helical" evidence="5">
    <location>
        <begin position="41"/>
        <end position="64"/>
    </location>
</feature>
<dbReference type="PANTHER" id="PTHR34187">
    <property type="entry name" value="FGR18P"/>
    <property type="match status" value="1"/>
</dbReference>
<proteinExistence type="predicted"/>
<dbReference type="PANTHER" id="PTHR34187:SF1">
    <property type="entry name" value="DUF202 DOMAIN-CONTAINING PROTEIN"/>
    <property type="match status" value="1"/>
</dbReference>
<organism evidence="7 8">
    <name type="scientific">Piedraia hortae CBS 480.64</name>
    <dbReference type="NCBI Taxonomy" id="1314780"/>
    <lineage>
        <taxon>Eukaryota</taxon>
        <taxon>Fungi</taxon>
        <taxon>Dikarya</taxon>
        <taxon>Ascomycota</taxon>
        <taxon>Pezizomycotina</taxon>
        <taxon>Dothideomycetes</taxon>
        <taxon>Dothideomycetidae</taxon>
        <taxon>Capnodiales</taxon>
        <taxon>Piedraiaceae</taxon>
        <taxon>Piedraia</taxon>
    </lineage>
</organism>
<feature type="non-terminal residue" evidence="7">
    <location>
        <position position="1"/>
    </location>
</feature>
<evidence type="ECO:0000256" key="3">
    <source>
        <dbReference type="ARBA" id="ARBA00022989"/>
    </source>
</evidence>
<evidence type="ECO:0000256" key="2">
    <source>
        <dbReference type="ARBA" id="ARBA00022692"/>
    </source>
</evidence>
<accession>A0A6A7BU31</accession>
<evidence type="ECO:0000256" key="1">
    <source>
        <dbReference type="ARBA" id="ARBA00004127"/>
    </source>
</evidence>
<dbReference type="AlphaFoldDB" id="A0A6A7BU31"/>
<keyword evidence="8" id="KW-1185">Reference proteome</keyword>
<evidence type="ECO:0000256" key="4">
    <source>
        <dbReference type="ARBA" id="ARBA00023136"/>
    </source>
</evidence>
<dbReference type="Proteomes" id="UP000799421">
    <property type="component" value="Unassembled WGS sequence"/>
</dbReference>
<sequence>ANERTYLDYLRTSLAVSMLGVVLTQLAALHNPGFRFSVTNKVMACVFQAVAAGITVLGGVRFFSQQNAMTRGKSRTGGWEMLSACGLVLMVISPSF</sequence>
<gene>
    <name evidence="7" type="ORF">K470DRAFT_204999</name>
</gene>
<evidence type="ECO:0000256" key="5">
    <source>
        <dbReference type="SAM" id="Phobius"/>
    </source>
</evidence>
<dbReference type="InterPro" id="IPR052053">
    <property type="entry name" value="IM_YidH-like"/>
</dbReference>